<dbReference type="InterPro" id="IPR011032">
    <property type="entry name" value="GroES-like_sf"/>
</dbReference>
<evidence type="ECO:0000313" key="3">
    <source>
        <dbReference type="Proteomes" id="UP000653056"/>
    </source>
</evidence>
<dbReference type="Pfam" id="PF00107">
    <property type="entry name" value="ADH_zinc_N"/>
    <property type="match status" value="1"/>
</dbReference>
<dbReference type="SUPFAM" id="SSF50129">
    <property type="entry name" value="GroES-like"/>
    <property type="match status" value="1"/>
</dbReference>
<name>A0ABQ2Z239_9GAMM</name>
<evidence type="ECO:0000259" key="1">
    <source>
        <dbReference type="SMART" id="SM00829"/>
    </source>
</evidence>
<dbReference type="InterPro" id="IPR020843">
    <property type="entry name" value="ER"/>
</dbReference>
<keyword evidence="3" id="KW-1185">Reference proteome</keyword>
<proteinExistence type="predicted"/>
<dbReference type="SUPFAM" id="SSF51735">
    <property type="entry name" value="NAD(P)-binding Rossmann-fold domains"/>
    <property type="match status" value="1"/>
</dbReference>
<dbReference type="Gene3D" id="3.40.50.720">
    <property type="entry name" value="NAD(P)-binding Rossmann-like Domain"/>
    <property type="match status" value="1"/>
</dbReference>
<dbReference type="RefSeq" id="WP_189470407.1">
    <property type="nucleotide sequence ID" value="NZ_BMXS01000015.1"/>
</dbReference>
<dbReference type="Gene3D" id="3.90.180.10">
    <property type="entry name" value="Medium-chain alcohol dehydrogenases, catalytic domain"/>
    <property type="match status" value="1"/>
</dbReference>
<dbReference type="Pfam" id="PF08240">
    <property type="entry name" value="ADH_N"/>
    <property type="match status" value="1"/>
</dbReference>
<dbReference type="Proteomes" id="UP000653056">
    <property type="component" value="Unassembled WGS sequence"/>
</dbReference>
<evidence type="ECO:0000313" key="2">
    <source>
        <dbReference type="EMBL" id="GGX99462.1"/>
    </source>
</evidence>
<dbReference type="NCBIfam" id="TIGR02823">
    <property type="entry name" value="oxido_YhdH"/>
    <property type="match status" value="1"/>
</dbReference>
<dbReference type="SMART" id="SM00829">
    <property type="entry name" value="PKS_ER"/>
    <property type="match status" value="1"/>
</dbReference>
<comment type="caution">
    <text evidence="2">The sequence shown here is derived from an EMBL/GenBank/DDBJ whole genome shotgun (WGS) entry which is preliminary data.</text>
</comment>
<dbReference type="EMBL" id="BMXS01000015">
    <property type="protein sequence ID" value="GGX99462.1"/>
    <property type="molecule type" value="Genomic_DNA"/>
</dbReference>
<dbReference type="CDD" id="cd08288">
    <property type="entry name" value="MDR_yhdh"/>
    <property type="match status" value="1"/>
</dbReference>
<reference evidence="3" key="1">
    <citation type="journal article" date="2019" name="Int. J. Syst. Evol. Microbiol.">
        <title>The Global Catalogue of Microorganisms (GCM) 10K type strain sequencing project: providing services to taxonomists for standard genome sequencing and annotation.</title>
        <authorList>
            <consortium name="The Broad Institute Genomics Platform"/>
            <consortium name="The Broad Institute Genome Sequencing Center for Infectious Disease"/>
            <person name="Wu L."/>
            <person name="Ma J."/>
        </authorList>
    </citation>
    <scope>NUCLEOTIDE SEQUENCE [LARGE SCALE GENOMIC DNA]</scope>
    <source>
        <strain evidence="3">KCTC 22228</strain>
    </source>
</reference>
<organism evidence="2 3">
    <name type="scientific">Litchfieldella qijiaojingensis</name>
    <dbReference type="NCBI Taxonomy" id="980347"/>
    <lineage>
        <taxon>Bacteria</taxon>
        <taxon>Pseudomonadati</taxon>
        <taxon>Pseudomonadota</taxon>
        <taxon>Gammaproteobacteria</taxon>
        <taxon>Oceanospirillales</taxon>
        <taxon>Halomonadaceae</taxon>
        <taxon>Litchfieldella</taxon>
    </lineage>
</organism>
<dbReference type="PANTHER" id="PTHR43677:SF1">
    <property type="entry name" value="ACRYLYL-COA REDUCTASE ACUI-RELATED"/>
    <property type="match status" value="1"/>
</dbReference>
<accession>A0ABQ2Z239</accession>
<feature type="domain" description="Enoyl reductase (ER)" evidence="1">
    <location>
        <begin position="8"/>
        <end position="320"/>
    </location>
</feature>
<dbReference type="InterPro" id="IPR014188">
    <property type="entry name" value="Acrylyl-CoA_reductase_AcuI"/>
</dbReference>
<dbReference type="InterPro" id="IPR013149">
    <property type="entry name" value="ADH-like_C"/>
</dbReference>
<dbReference type="PANTHER" id="PTHR43677">
    <property type="entry name" value="SHORT-CHAIN DEHYDROGENASE/REDUCTASE"/>
    <property type="match status" value="1"/>
</dbReference>
<gene>
    <name evidence="2" type="ORF">GCM10007160_28950</name>
</gene>
<dbReference type="InterPro" id="IPR013154">
    <property type="entry name" value="ADH-like_N"/>
</dbReference>
<dbReference type="InterPro" id="IPR036291">
    <property type="entry name" value="NAD(P)-bd_dom_sf"/>
</dbReference>
<sequence>MPRALMLHEEAPRCRVIDLASTDLPHRAVSVDIDYSDLNYKDALAVTGKGKIVRDYPFVPGIDFAGTVRESHHEQYAPGDRVILTGWGVGERYWGGYAETMNVDAEWLVPCPQPLSMRKAMLLGTAGLTAMLCVLRLEAAGLPAGSAVLVTGATGGVGSWAVSILHHLGYEVHAVTGKIEQHDWLERLGARQVLDRSEFEGQPRPLEKGRWIGAIDSVGGLTLANVLARMEYHGLVAAVGLAGGTDLPTTVMPFILRGVSLLGTDSVMIPFEHRRAAWHRLSALPNGLFERMAVDEIGLDRIEERAEAMLAGKVHGRVLINPKR</sequence>
<protein>
    <submittedName>
        <fullName evidence="2">Quinone oxidoreductase</fullName>
    </submittedName>
</protein>
<dbReference type="InterPro" id="IPR051397">
    <property type="entry name" value="Zn-ADH-like_protein"/>
</dbReference>